<sequence>MVMHIYLLVLLVILEGSLLVWQLVVLVMQVLGMLVYRLS</sequence>
<evidence type="ECO:0000256" key="1">
    <source>
        <dbReference type="SAM" id="Phobius"/>
    </source>
</evidence>
<name>A0AAW0JX47_QUESU</name>
<keyword evidence="1" id="KW-0812">Transmembrane</keyword>
<keyword evidence="1" id="KW-1133">Transmembrane helix</keyword>
<dbReference type="AlphaFoldDB" id="A0AAW0JX47"/>
<keyword evidence="1" id="KW-0472">Membrane</keyword>
<feature type="transmembrane region" description="Helical" evidence="1">
    <location>
        <begin position="6"/>
        <end position="36"/>
    </location>
</feature>
<proteinExistence type="predicted"/>
<evidence type="ECO:0008006" key="4">
    <source>
        <dbReference type="Google" id="ProtNLM"/>
    </source>
</evidence>
<dbReference type="EMBL" id="PKMF04000450">
    <property type="protein sequence ID" value="KAK7831132.1"/>
    <property type="molecule type" value="Genomic_DNA"/>
</dbReference>
<organism evidence="2 3">
    <name type="scientific">Quercus suber</name>
    <name type="common">Cork oak</name>
    <dbReference type="NCBI Taxonomy" id="58331"/>
    <lineage>
        <taxon>Eukaryota</taxon>
        <taxon>Viridiplantae</taxon>
        <taxon>Streptophyta</taxon>
        <taxon>Embryophyta</taxon>
        <taxon>Tracheophyta</taxon>
        <taxon>Spermatophyta</taxon>
        <taxon>Magnoliopsida</taxon>
        <taxon>eudicotyledons</taxon>
        <taxon>Gunneridae</taxon>
        <taxon>Pentapetalae</taxon>
        <taxon>rosids</taxon>
        <taxon>fabids</taxon>
        <taxon>Fagales</taxon>
        <taxon>Fagaceae</taxon>
        <taxon>Quercus</taxon>
    </lineage>
</organism>
<gene>
    <name evidence="2" type="ORF">CFP56_027614</name>
</gene>
<keyword evidence="3" id="KW-1185">Reference proteome</keyword>
<reference evidence="2 3" key="1">
    <citation type="journal article" date="2018" name="Sci. Data">
        <title>The draft genome sequence of cork oak.</title>
        <authorList>
            <person name="Ramos A.M."/>
            <person name="Usie A."/>
            <person name="Barbosa P."/>
            <person name="Barros P.M."/>
            <person name="Capote T."/>
            <person name="Chaves I."/>
            <person name="Simoes F."/>
            <person name="Abreu I."/>
            <person name="Carrasquinho I."/>
            <person name="Faro C."/>
            <person name="Guimaraes J.B."/>
            <person name="Mendonca D."/>
            <person name="Nobrega F."/>
            <person name="Rodrigues L."/>
            <person name="Saibo N.J.M."/>
            <person name="Varela M.C."/>
            <person name="Egas C."/>
            <person name="Matos J."/>
            <person name="Miguel C.M."/>
            <person name="Oliveira M.M."/>
            <person name="Ricardo C.P."/>
            <person name="Goncalves S."/>
        </authorList>
    </citation>
    <scope>NUCLEOTIDE SEQUENCE [LARGE SCALE GENOMIC DNA]</scope>
    <source>
        <strain evidence="3">cv. HL8</strain>
    </source>
</reference>
<comment type="caution">
    <text evidence="2">The sequence shown here is derived from an EMBL/GenBank/DDBJ whole genome shotgun (WGS) entry which is preliminary data.</text>
</comment>
<evidence type="ECO:0000313" key="2">
    <source>
        <dbReference type="EMBL" id="KAK7831132.1"/>
    </source>
</evidence>
<accession>A0AAW0JX47</accession>
<dbReference type="Proteomes" id="UP000237347">
    <property type="component" value="Unassembled WGS sequence"/>
</dbReference>
<evidence type="ECO:0000313" key="3">
    <source>
        <dbReference type="Proteomes" id="UP000237347"/>
    </source>
</evidence>
<protein>
    <recommendedName>
        <fullName evidence="4">NADH dehydrogenase subunit 4L</fullName>
    </recommendedName>
</protein>